<dbReference type="InterPro" id="IPR002104">
    <property type="entry name" value="Integrase_catalytic"/>
</dbReference>
<dbReference type="SUPFAM" id="SSF56349">
    <property type="entry name" value="DNA breaking-rejoining enzymes"/>
    <property type="match status" value="1"/>
</dbReference>
<dbReference type="PROSITE" id="PS51898">
    <property type="entry name" value="TYR_RECOMBINASE"/>
    <property type="match status" value="1"/>
</dbReference>
<dbReference type="Proteomes" id="UP000184052">
    <property type="component" value="Unassembled WGS sequence"/>
</dbReference>
<dbReference type="PANTHER" id="PTHR30349">
    <property type="entry name" value="PHAGE INTEGRASE-RELATED"/>
    <property type="match status" value="1"/>
</dbReference>
<dbReference type="RefSeq" id="WP_073049738.1">
    <property type="nucleotide sequence ID" value="NZ_FQZL01000017.1"/>
</dbReference>
<reference evidence="3 4" key="1">
    <citation type="submission" date="2016-11" db="EMBL/GenBank/DDBJ databases">
        <authorList>
            <person name="Jaros S."/>
            <person name="Januszkiewicz K."/>
            <person name="Wedrychowicz H."/>
        </authorList>
    </citation>
    <scope>NUCLEOTIDE SEQUENCE [LARGE SCALE GENOMIC DNA]</scope>
    <source>
        <strain evidence="3 4">DSM 17477</strain>
    </source>
</reference>
<dbReference type="AlphaFoldDB" id="A0A1M6IGH2"/>
<dbReference type="STRING" id="1121476.SAMN02745751_02314"/>
<dbReference type="GO" id="GO:0006310">
    <property type="term" value="P:DNA recombination"/>
    <property type="evidence" value="ECO:0007669"/>
    <property type="project" value="UniProtKB-KW"/>
</dbReference>
<sequence>MKKTYEWKSDLSELIQSYIAEKQMCGFKFIAQERELKHFDEYYFQMGYNGIRLTKPMVNNYIYDSVFDRKSTYYAKERVLHCFGEFLCSHGYKSYIVPIKSRSLKRTTHTPYIFSKEELKRFFVAIDTYPYTSFTNRNRIDPVLFRLLYGSGLRISEALNIQCRDVDFASGTLTIRHAKNNKNRLVPVSKSLNDRFNALYQDVHKFSDGNTYFFISPQGGRLDISTAYCRFRDYLVKAGISHTDSGPRMHDLRHTYAVHCFKRWVLSGQELTNILPYLAAYMGHSDFRATQYYLRLTADLYPDILAKTELAFAYIIPEGGDVDES</sequence>
<dbReference type="Pfam" id="PF00589">
    <property type="entry name" value="Phage_integrase"/>
    <property type="match status" value="1"/>
</dbReference>
<evidence type="ECO:0000259" key="2">
    <source>
        <dbReference type="PROSITE" id="PS51898"/>
    </source>
</evidence>
<keyword evidence="1" id="KW-0233">DNA recombination</keyword>
<dbReference type="InterPro" id="IPR050090">
    <property type="entry name" value="Tyrosine_recombinase_XerCD"/>
</dbReference>
<evidence type="ECO:0000313" key="4">
    <source>
        <dbReference type="Proteomes" id="UP000184052"/>
    </source>
</evidence>
<dbReference type="EMBL" id="FQZL01000017">
    <property type="protein sequence ID" value="SHJ33528.1"/>
    <property type="molecule type" value="Genomic_DNA"/>
</dbReference>
<protein>
    <submittedName>
        <fullName evidence="3">Site-specific recombinase XerD</fullName>
    </submittedName>
</protein>
<gene>
    <name evidence="3" type="ORF">SAMN02745751_02314</name>
</gene>
<dbReference type="InterPro" id="IPR013762">
    <property type="entry name" value="Integrase-like_cat_sf"/>
</dbReference>
<dbReference type="OrthoDB" id="9766545at2"/>
<evidence type="ECO:0000256" key="1">
    <source>
        <dbReference type="ARBA" id="ARBA00023172"/>
    </source>
</evidence>
<accession>A0A1M6IGH2</accession>
<dbReference type="PANTHER" id="PTHR30349:SF64">
    <property type="entry name" value="PROPHAGE INTEGRASE INTD-RELATED"/>
    <property type="match status" value="1"/>
</dbReference>
<dbReference type="GO" id="GO:0015074">
    <property type="term" value="P:DNA integration"/>
    <property type="evidence" value="ECO:0007669"/>
    <property type="project" value="InterPro"/>
</dbReference>
<dbReference type="GO" id="GO:0003677">
    <property type="term" value="F:DNA binding"/>
    <property type="evidence" value="ECO:0007669"/>
    <property type="project" value="InterPro"/>
</dbReference>
<proteinExistence type="predicted"/>
<dbReference type="InterPro" id="IPR011010">
    <property type="entry name" value="DNA_brk_join_enz"/>
</dbReference>
<dbReference type="Gene3D" id="1.10.443.10">
    <property type="entry name" value="Intergrase catalytic core"/>
    <property type="match status" value="1"/>
</dbReference>
<feature type="domain" description="Tyr recombinase" evidence="2">
    <location>
        <begin position="109"/>
        <end position="315"/>
    </location>
</feature>
<organism evidence="3 4">
    <name type="scientific">Dethiosulfatibacter aminovorans DSM 17477</name>
    <dbReference type="NCBI Taxonomy" id="1121476"/>
    <lineage>
        <taxon>Bacteria</taxon>
        <taxon>Bacillati</taxon>
        <taxon>Bacillota</taxon>
        <taxon>Tissierellia</taxon>
        <taxon>Dethiosulfatibacter</taxon>
    </lineage>
</organism>
<keyword evidence="4" id="KW-1185">Reference proteome</keyword>
<name>A0A1M6IGH2_9FIRM</name>
<evidence type="ECO:0000313" key="3">
    <source>
        <dbReference type="EMBL" id="SHJ33528.1"/>
    </source>
</evidence>